<gene>
    <name evidence="19" type="ORF">PBRASI_LOCUS4451</name>
</gene>
<sequence length="1385" mass="155094">MIQTPSDAVAANLNPTSPRVTVGCGDAVPAGQVPLPRCVSDIGFGYAAAQYDINTRKLYRSIRRTSHLTTFFGQYISFDIVQTTTNVTANPIAVPRDDETYSGFAPSVPLFNFNRSAFTDNTPAGHAGINQASPYLDLEQLYGNNPALQLQLRDTASSRGYLKTGSPGYAPFDPANPVKYLVGAANPRSRNLFVMAIHTVWLRNHNRLCDQLWASHGTSWTDEDYFQAARRLNKAYYQKMATEEYLGVVLGRPLPLYTGYNPNLPVGVDTVFGSITMRYGHTELSDSYHLQDINGEDLVTIPSTKINDETLLEKFSLEVVLRSLAMIRQEEVDGLISDNIRNNCPTQLQCFDNASTDVNRARDRGIPVYNVVRQAYGFPPANGFADITSNPVMQTRLQAIYGTIDQFSIFRDTDKTWYENTLTDDEKLVLRNTTFRDIVLANLILPDGTNFPQNVWTVQPDTASSDSQLDAEFPGKVSPWTPYTLRWRIAGTTIHFAVELATSSGNGWFGIGFGPTDDGMTGADIIVGIVNNGNVVIMNYYATGYQPPIVDPVQEVQTESQSVSNGLARAQFTRSLTSSNSDKRKPIKNQDLKVIMAYNPVSSILTYHGNNRQKFRINFYTNTIASDANAASIMRTRIAHGVSMFIAWGIIYPAAAFIVRYYKHTYGFLKIHVNMQLFASSLVATMGAAVIATISKTICVHAKVGLVVYGFTYVQLGLGVCSFWLLKKIESVNEGIPRIIKRAHRYIGGSLIVAALVNVYLGIQQFSLQYGYNDLPLRIAYIAYVSVVVIVFIFAELWRTFDGVFVARSCRKEDIAEAKNMLYAYLTVEKHADLPEYTWDEINERVQRGAFLVVCDGLVADIRKWISIHPGGSKILERVIGTDITNDFYDTHKIDLIKQKEKEEAIENKDMIFSQPASLISPVLGEFSHLWEKRKEMTARHRKTILTTLDDTNIKIFHKSRVPIARHKHTAFATMQFASMVIGKVAETNYTVDKSLDVFDPNLRSHFRPETTPFLEFDIAKDTSNRVFRRYQLTAKEMINANPESPVYRLTFTKVHQPKKAGGDRFLPGDYVELQGRVKGQVIVRSYTPIEGRMSNTFSIIVKIYPDGLMSQLLHNQLVGYEVKIRGPFDISDRIGVSHLSQNELSTVMGRRFSTTRSEVSMNSNFNGHLLLNPDASDGCWDELFMIAGGTGVTPMLQLIKYYLKTIASNRDRRLSMHLLFANETVEDIIDGLKLEGFAAISKGMLTVTYILTNPPENWNGLSGHVNTEILNNWISHHARRDTIFNQPSMPQPLTSSVGQESSYYDDQTGSEPRYAHAELDEVNNEVIHATVETVGSVDEVNQESITVTHAVECLLPNTEDENCCMWTFANVAGRAEFFEGYGLL</sequence>
<feature type="domain" description="DOMON" evidence="16">
    <location>
        <begin position="481"/>
        <end position="599"/>
    </location>
</feature>
<dbReference type="Gene3D" id="1.10.640.10">
    <property type="entry name" value="Haem peroxidase domain superfamily, animal type"/>
    <property type="match status" value="1"/>
</dbReference>
<evidence type="ECO:0000259" key="16">
    <source>
        <dbReference type="PROSITE" id="PS50836"/>
    </source>
</evidence>
<evidence type="ECO:0000313" key="19">
    <source>
        <dbReference type="EMBL" id="CAG8538148.1"/>
    </source>
</evidence>
<reference evidence="19" key="1">
    <citation type="submission" date="2021-06" db="EMBL/GenBank/DDBJ databases">
        <authorList>
            <person name="Kallberg Y."/>
            <person name="Tangrot J."/>
            <person name="Rosling A."/>
        </authorList>
    </citation>
    <scope>NUCLEOTIDE SEQUENCE</scope>
    <source>
        <strain evidence="19">BR232B</strain>
    </source>
</reference>
<dbReference type="GO" id="GO:0005576">
    <property type="term" value="C:extracellular region"/>
    <property type="evidence" value="ECO:0007669"/>
    <property type="project" value="UniProtKB-SubCell"/>
</dbReference>
<organism evidence="19 20">
    <name type="scientific">Paraglomus brasilianum</name>
    <dbReference type="NCBI Taxonomy" id="144538"/>
    <lineage>
        <taxon>Eukaryota</taxon>
        <taxon>Fungi</taxon>
        <taxon>Fungi incertae sedis</taxon>
        <taxon>Mucoromycota</taxon>
        <taxon>Glomeromycotina</taxon>
        <taxon>Glomeromycetes</taxon>
        <taxon>Paraglomerales</taxon>
        <taxon>Paraglomeraceae</taxon>
        <taxon>Paraglomus</taxon>
    </lineage>
</organism>
<dbReference type="SUPFAM" id="SSF48113">
    <property type="entry name" value="Heme-dependent peroxidases"/>
    <property type="match status" value="1"/>
</dbReference>
<dbReference type="GO" id="GO:0016020">
    <property type="term" value="C:membrane"/>
    <property type="evidence" value="ECO:0007669"/>
    <property type="project" value="UniProtKB-SubCell"/>
</dbReference>
<feature type="transmembrane region" description="Helical" evidence="14">
    <location>
        <begin position="671"/>
        <end position="694"/>
    </location>
</feature>
<dbReference type="CDD" id="cd06183">
    <property type="entry name" value="cyt_b5_reduct_like"/>
    <property type="match status" value="1"/>
</dbReference>
<dbReference type="GO" id="GO:0006979">
    <property type="term" value="P:response to oxidative stress"/>
    <property type="evidence" value="ECO:0007669"/>
    <property type="project" value="InterPro"/>
</dbReference>
<keyword evidence="8 14" id="KW-1133">Transmembrane helix</keyword>
<dbReference type="InterPro" id="IPR010255">
    <property type="entry name" value="Haem_peroxidase_sf"/>
</dbReference>
<evidence type="ECO:0000256" key="9">
    <source>
        <dbReference type="ARBA" id="ARBA00023002"/>
    </source>
</evidence>
<dbReference type="InterPro" id="IPR039261">
    <property type="entry name" value="FNR_nucleotide-bd"/>
</dbReference>
<keyword evidence="6 14" id="KW-0812">Transmembrane</keyword>
<dbReference type="GO" id="GO:0020037">
    <property type="term" value="F:heme binding"/>
    <property type="evidence" value="ECO:0007669"/>
    <property type="project" value="InterPro"/>
</dbReference>
<dbReference type="InterPro" id="IPR017927">
    <property type="entry name" value="FAD-bd_FR_type"/>
</dbReference>
<dbReference type="Pfam" id="PF03351">
    <property type="entry name" value="DOMON"/>
    <property type="match status" value="1"/>
</dbReference>
<dbReference type="Gene3D" id="1.20.120.1770">
    <property type="match status" value="1"/>
</dbReference>
<keyword evidence="12" id="KW-0479">Metal-binding</keyword>
<dbReference type="GO" id="GO:0004601">
    <property type="term" value="F:peroxidase activity"/>
    <property type="evidence" value="ECO:0007669"/>
    <property type="project" value="InterPro"/>
</dbReference>
<dbReference type="SUPFAM" id="SSF49344">
    <property type="entry name" value="CBD9-like"/>
    <property type="match status" value="1"/>
</dbReference>
<dbReference type="InterPro" id="IPR019791">
    <property type="entry name" value="Haem_peroxidase_animal"/>
</dbReference>
<dbReference type="InterPro" id="IPR005018">
    <property type="entry name" value="DOMON_domain"/>
</dbReference>
<feature type="domain" description="FAD-binding FR-type" evidence="18">
    <location>
        <begin position="1026"/>
        <end position="1135"/>
    </location>
</feature>
<dbReference type="OrthoDB" id="823504at2759"/>
<evidence type="ECO:0000256" key="6">
    <source>
        <dbReference type="ARBA" id="ARBA00022692"/>
    </source>
</evidence>
<dbReference type="PRINTS" id="PR00457">
    <property type="entry name" value="ANPEROXIDASE"/>
</dbReference>
<dbReference type="InterPro" id="IPR001199">
    <property type="entry name" value="Cyt_B5-like_heme/steroid-bd"/>
</dbReference>
<keyword evidence="4" id="KW-0813">Transport</keyword>
<dbReference type="SMART" id="SM00664">
    <property type="entry name" value="DoH"/>
    <property type="match status" value="1"/>
</dbReference>
<dbReference type="Pfam" id="PF03098">
    <property type="entry name" value="An_peroxidase"/>
    <property type="match status" value="1"/>
</dbReference>
<dbReference type="CDD" id="cd08760">
    <property type="entry name" value="Cyt_b561_FRRS1_like"/>
    <property type="match status" value="1"/>
</dbReference>
<dbReference type="SMART" id="SM00665">
    <property type="entry name" value="B561"/>
    <property type="match status" value="1"/>
</dbReference>
<evidence type="ECO:0000313" key="20">
    <source>
        <dbReference type="Proteomes" id="UP000789739"/>
    </source>
</evidence>
<keyword evidence="12" id="KW-0408">Iron</keyword>
<dbReference type="InterPro" id="IPR008333">
    <property type="entry name" value="Cbr1-like_FAD-bd_dom"/>
</dbReference>
<feature type="domain" description="Cytochrome b5 heme-binding" evidence="15">
    <location>
        <begin position="834"/>
        <end position="892"/>
    </location>
</feature>
<dbReference type="InterPro" id="IPR017938">
    <property type="entry name" value="Riboflavin_synthase-like_b-brl"/>
</dbReference>
<evidence type="ECO:0000256" key="14">
    <source>
        <dbReference type="SAM" id="Phobius"/>
    </source>
</evidence>
<keyword evidence="7" id="KW-0249">Electron transport</keyword>
<keyword evidence="10 14" id="KW-0472">Membrane</keyword>
<dbReference type="PROSITE" id="PS50836">
    <property type="entry name" value="DOMON"/>
    <property type="match status" value="1"/>
</dbReference>
<dbReference type="InterPro" id="IPR006593">
    <property type="entry name" value="Cyt_b561/ferric_Rdtase_TM"/>
</dbReference>
<evidence type="ECO:0000256" key="2">
    <source>
        <dbReference type="ARBA" id="ARBA00004370"/>
    </source>
</evidence>
<dbReference type="GO" id="GO:0046872">
    <property type="term" value="F:metal ion binding"/>
    <property type="evidence" value="ECO:0007669"/>
    <property type="project" value="UniProtKB-KW"/>
</dbReference>
<evidence type="ECO:0000256" key="12">
    <source>
        <dbReference type="PIRSR" id="PIRSR619791-2"/>
    </source>
</evidence>
<dbReference type="PROSITE" id="PS51384">
    <property type="entry name" value="FAD_FR"/>
    <property type="match status" value="1"/>
</dbReference>
<evidence type="ECO:0000256" key="13">
    <source>
        <dbReference type="SAM" id="MobiDB-lite"/>
    </source>
</evidence>
<feature type="region of interest" description="Disordered" evidence="13">
    <location>
        <begin position="1287"/>
        <end position="1311"/>
    </location>
</feature>
<dbReference type="Pfam" id="PF00970">
    <property type="entry name" value="FAD_binding_6"/>
    <property type="match status" value="1"/>
</dbReference>
<dbReference type="PANTHER" id="PTHR11475">
    <property type="entry name" value="OXIDASE/PEROXIDASE"/>
    <property type="match status" value="1"/>
</dbReference>
<dbReference type="Proteomes" id="UP000789739">
    <property type="component" value="Unassembled WGS sequence"/>
</dbReference>
<feature type="transmembrane region" description="Helical" evidence="14">
    <location>
        <begin position="779"/>
        <end position="798"/>
    </location>
</feature>
<proteinExistence type="predicted"/>
<dbReference type="PROSITE" id="PS50292">
    <property type="entry name" value="PEROXIDASE_3"/>
    <property type="match status" value="1"/>
</dbReference>
<dbReference type="InterPro" id="IPR037120">
    <property type="entry name" value="Haem_peroxidase_sf_animal"/>
</dbReference>
<evidence type="ECO:0000256" key="1">
    <source>
        <dbReference type="ARBA" id="ARBA00001974"/>
    </source>
</evidence>
<dbReference type="InterPro" id="IPR045266">
    <property type="entry name" value="DOH_DOMON"/>
</dbReference>
<dbReference type="PANTHER" id="PTHR11475:SF4">
    <property type="entry name" value="CHORION PEROXIDASE"/>
    <property type="match status" value="1"/>
</dbReference>
<feature type="transmembrane region" description="Helical" evidence="14">
    <location>
        <begin position="706"/>
        <end position="726"/>
    </location>
</feature>
<dbReference type="InterPro" id="IPR001433">
    <property type="entry name" value="OxRdtase_FAD/NAD-bd"/>
</dbReference>
<evidence type="ECO:0000256" key="7">
    <source>
        <dbReference type="ARBA" id="ARBA00022982"/>
    </source>
</evidence>
<dbReference type="CDD" id="cd09631">
    <property type="entry name" value="DOMON_DOH"/>
    <property type="match status" value="1"/>
</dbReference>
<dbReference type="Gene3D" id="2.40.30.10">
    <property type="entry name" value="Translation factors"/>
    <property type="match status" value="1"/>
</dbReference>
<feature type="transmembrane region" description="Helical" evidence="14">
    <location>
        <begin position="746"/>
        <end position="767"/>
    </location>
</feature>
<evidence type="ECO:0000256" key="5">
    <source>
        <dbReference type="ARBA" id="ARBA00022525"/>
    </source>
</evidence>
<dbReference type="EMBL" id="CAJVPI010000461">
    <property type="protein sequence ID" value="CAG8538148.1"/>
    <property type="molecule type" value="Genomic_DNA"/>
</dbReference>
<dbReference type="SUPFAM" id="SSF52343">
    <property type="entry name" value="Ferredoxin reductase-like, C-terminal NADP-linked domain"/>
    <property type="match status" value="1"/>
</dbReference>
<evidence type="ECO:0000259" key="15">
    <source>
        <dbReference type="PROSITE" id="PS50255"/>
    </source>
</evidence>
<dbReference type="Pfam" id="PF00173">
    <property type="entry name" value="Cyt-b5"/>
    <property type="match status" value="1"/>
</dbReference>
<evidence type="ECO:0000259" key="18">
    <source>
        <dbReference type="PROSITE" id="PS51384"/>
    </source>
</evidence>
<dbReference type="SUPFAM" id="SSF55856">
    <property type="entry name" value="Cytochrome b5-like heme/steroid binding domain"/>
    <property type="match status" value="1"/>
</dbReference>
<keyword evidence="20" id="KW-1185">Reference proteome</keyword>
<comment type="subcellular location">
    <subcellularLocation>
        <location evidence="2">Membrane</location>
    </subcellularLocation>
    <subcellularLocation>
        <location evidence="3">Secreted</location>
    </subcellularLocation>
</comment>
<evidence type="ECO:0000256" key="11">
    <source>
        <dbReference type="ARBA" id="ARBA00023180"/>
    </source>
</evidence>
<keyword evidence="9" id="KW-0560">Oxidoreductase</keyword>
<dbReference type="SUPFAM" id="SSF63380">
    <property type="entry name" value="Riboflavin synthase domain-like"/>
    <property type="match status" value="1"/>
</dbReference>
<evidence type="ECO:0000256" key="4">
    <source>
        <dbReference type="ARBA" id="ARBA00022448"/>
    </source>
</evidence>
<feature type="binding site" description="axial binding residue" evidence="12">
    <location>
        <position position="281"/>
    </location>
    <ligand>
        <name>heme b</name>
        <dbReference type="ChEBI" id="CHEBI:60344"/>
    </ligand>
    <ligandPart>
        <name>Fe</name>
        <dbReference type="ChEBI" id="CHEBI:18248"/>
    </ligandPart>
</feature>
<keyword evidence="11" id="KW-0325">Glycoprotein</keyword>
<keyword evidence="5" id="KW-0964">Secreted</keyword>
<evidence type="ECO:0000256" key="10">
    <source>
        <dbReference type="ARBA" id="ARBA00023136"/>
    </source>
</evidence>
<protein>
    <submittedName>
        <fullName evidence="19">10912_t:CDS:1</fullName>
    </submittedName>
</protein>
<keyword evidence="12" id="KW-0349">Heme</keyword>
<dbReference type="PROSITE" id="PS50939">
    <property type="entry name" value="CYTOCHROME_B561"/>
    <property type="match status" value="1"/>
</dbReference>
<feature type="domain" description="Cytochrome b561" evidence="17">
    <location>
        <begin position="601"/>
        <end position="801"/>
    </location>
</feature>
<dbReference type="PROSITE" id="PS50255">
    <property type="entry name" value="CYTOCHROME_B5_2"/>
    <property type="match status" value="1"/>
</dbReference>
<evidence type="ECO:0000256" key="3">
    <source>
        <dbReference type="ARBA" id="ARBA00004613"/>
    </source>
</evidence>
<dbReference type="Gene3D" id="3.40.50.80">
    <property type="entry name" value="Nucleotide-binding domain of ferredoxin-NADP reductase (FNR) module"/>
    <property type="match status" value="1"/>
</dbReference>
<name>A0A9N9FJB5_9GLOM</name>
<evidence type="ECO:0000256" key="8">
    <source>
        <dbReference type="ARBA" id="ARBA00022989"/>
    </source>
</evidence>
<feature type="transmembrane region" description="Helical" evidence="14">
    <location>
        <begin position="638"/>
        <end position="659"/>
    </location>
</feature>
<accession>A0A9N9FJB5</accession>
<dbReference type="Pfam" id="PF00175">
    <property type="entry name" value="NAD_binding_1"/>
    <property type="match status" value="1"/>
</dbReference>
<dbReference type="Gene3D" id="3.10.120.10">
    <property type="entry name" value="Cytochrome b5-like heme/steroid binding domain"/>
    <property type="match status" value="1"/>
</dbReference>
<evidence type="ECO:0000259" key="17">
    <source>
        <dbReference type="PROSITE" id="PS50939"/>
    </source>
</evidence>
<comment type="cofactor">
    <cofactor evidence="1">
        <name>FAD</name>
        <dbReference type="ChEBI" id="CHEBI:57692"/>
    </cofactor>
</comment>
<comment type="caution">
    <text evidence="19">The sequence shown here is derived from an EMBL/GenBank/DDBJ whole genome shotgun (WGS) entry which is preliminary data.</text>
</comment>
<dbReference type="InterPro" id="IPR036400">
    <property type="entry name" value="Cyt_B5-like_heme/steroid_sf"/>
</dbReference>